<dbReference type="Gene3D" id="3.40.50.1110">
    <property type="entry name" value="SGNH hydrolase"/>
    <property type="match status" value="1"/>
</dbReference>
<evidence type="ECO:0000313" key="2">
    <source>
        <dbReference type="EMBL" id="MTD58862.1"/>
    </source>
</evidence>
<sequence>MPRLLVFGDSLSFHGPDGPRAADEPRLWPNVAAMALGGSADLVAGAGWTARDMWWSLIGDPRVWADLHQVDAVVLAIGSMDTLPSPLPTYLRTGLRYLRPDGLRHVTRKAYLAVQPRLAVALRGRPTVLPSKLTVHYLDTAVKALRILRPTLPIVGVLPSVHRADSYGRVHTARDGAAAAMAAWARRAEVPLLDLPALVADHVLSGRGNPDGMHWGWEAHASVGKAMAAVLTPLLGPDSP</sequence>
<dbReference type="GO" id="GO:0016787">
    <property type="term" value="F:hydrolase activity"/>
    <property type="evidence" value="ECO:0007669"/>
    <property type="project" value="UniProtKB-KW"/>
</dbReference>
<feature type="domain" description="SGNH hydrolase-type esterase" evidence="1">
    <location>
        <begin position="6"/>
        <end position="216"/>
    </location>
</feature>
<gene>
    <name evidence="2" type="ORF">GKO32_33505</name>
</gene>
<dbReference type="SUPFAM" id="SSF52266">
    <property type="entry name" value="SGNH hydrolase"/>
    <property type="match status" value="1"/>
</dbReference>
<dbReference type="RefSeq" id="WP_312869010.1">
    <property type="nucleotide sequence ID" value="NZ_WMBA01000080.1"/>
</dbReference>
<accession>A0A6N7ZAS7</accession>
<comment type="caution">
    <text evidence="2">The sequence shown here is derived from an EMBL/GenBank/DDBJ whole genome shotgun (WGS) entry which is preliminary data.</text>
</comment>
<dbReference type="AlphaFoldDB" id="A0A6N7ZAS7"/>
<keyword evidence="2" id="KW-0378">Hydrolase</keyword>
<dbReference type="Pfam" id="PF13472">
    <property type="entry name" value="Lipase_GDSL_2"/>
    <property type="match status" value="1"/>
</dbReference>
<dbReference type="EMBL" id="WMBA01000080">
    <property type="protein sequence ID" value="MTD58862.1"/>
    <property type="molecule type" value="Genomic_DNA"/>
</dbReference>
<dbReference type="NCBIfam" id="NF043016">
    <property type="entry name" value="DigluglyOctase"/>
    <property type="match status" value="1"/>
</dbReference>
<dbReference type="InterPro" id="IPR050023">
    <property type="entry name" value="OctT"/>
</dbReference>
<name>A0A6N7ZAS7_9PSEU</name>
<dbReference type="InterPro" id="IPR013830">
    <property type="entry name" value="SGNH_hydro"/>
</dbReference>
<keyword evidence="3" id="KW-1185">Reference proteome</keyword>
<proteinExistence type="predicted"/>
<evidence type="ECO:0000313" key="3">
    <source>
        <dbReference type="Proteomes" id="UP000440096"/>
    </source>
</evidence>
<organism evidence="2 3">
    <name type="scientific">Amycolatopsis pithecellobii</name>
    <dbReference type="NCBI Taxonomy" id="664692"/>
    <lineage>
        <taxon>Bacteria</taxon>
        <taxon>Bacillati</taxon>
        <taxon>Actinomycetota</taxon>
        <taxon>Actinomycetes</taxon>
        <taxon>Pseudonocardiales</taxon>
        <taxon>Pseudonocardiaceae</taxon>
        <taxon>Amycolatopsis</taxon>
    </lineage>
</organism>
<dbReference type="Proteomes" id="UP000440096">
    <property type="component" value="Unassembled WGS sequence"/>
</dbReference>
<protein>
    <submittedName>
        <fullName evidence="2">SGNH/GDSL hydrolase family protein</fullName>
    </submittedName>
</protein>
<evidence type="ECO:0000259" key="1">
    <source>
        <dbReference type="Pfam" id="PF13472"/>
    </source>
</evidence>
<dbReference type="InterPro" id="IPR036514">
    <property type="entry name" value="SGNH_hydro_sf"/>
</dbReference>
<reference evidence="2 3" key="1">
    <citation type="submission" date="2019-11" db="EMBL/GenBank/DDBJ databases">
        <title>Draft genome of Amycolatopsis RM579.</title>
        <authorList>
            <person name="Duangmal K."/>
            <person name="Mingma R."/>
        </authorList>
    </citation>
    <scope>NUCLEOTIDE SEQUENCE [LARGE SCALE GENOMIC DNA]</scope>
    <source>
        <strain evidence="2 3">RM579</strain>
    </source>
</reference>